<keyword evidence="1" id="KW-0479">Metal-binding</keyword>
<dbReference type="InterPro" id="IPR036864">
    <property type="entry name" value="Zn2-C6_fun-type_DNA-bd_sf"/>
</dbReference>
<feature type="region of interest" description="Disordered" evidence="3">
    <location>
        <begin position="171"/>
        <end position="198"/>
    </location>
</feature>
<evidence type="ECO:0000256" key="4">
    <source>
        <dbReference type="SAM" id="Phobius"/>
    </source>
</evidence>
<dbReference type="GO" id="GO:0000981">
    <property type="term" value="F:DNA-binding transcription factor activity, RNA polymerase II-specific"/>
    <property type="evidence" value="ECO:0007669"/>
    <property type="project" value="InterPro"/>
</dbReference>
<evidence type="ECO:0000256" key="3">
    <source>
        <dbReference type="SAM" id="MobiDB-lite"/>
    </source>
</evidence>
<keyword evidence="4" id="KW-0812">Transmembrane</keyword>
<reference evidence="6 7" key="1">
    <citation type="journal article" date="2020" name="Appl. Microbiol. Biotechnol.">
        <title>Targeted gene deletion in Brettanomyces bruxellensis with an expression-free CRISPR-Cas9 system.</title>
        <authorList>
            <person name="Varela C."/>
            <person name="Bartel C."/>
            <person name="Onetto C."/>
            <person name="Borneman A."/>
        </authorList>
    </citation>
    <scope>NUCLEOTIDE SEQUENCE [LARGE SCALE GENOMIC DNA]</scope>
    <source>
        <strain evidence="6 7">AWRI1613</strain>
    </source>
</reference>
<feature type="compositionally biased region" description="Polar residues" evidence="3">
    <location>
        <begin position="1039"/>
        <end position="1052"/>
    </location>
</feature>
<feature type="region of interest" description="Disordered" evidence="3">
    <location>
        <begin position="904"/>
        <end position="929"/>
    </location>
</feature>
<dbReference type="GO" id="GO:0006351">
    <property type="term" value="P:DNA-templated transcription"/>
    <property type="evidence" value="ECO:0007669"/>
    <property type="project" value="InterPro"/>
</dbReference>
<feature type="compositionally biased region" description="Low complexity" evidence="3">
    <location>
        <begin position="184"/>
        <end position="196"/>
    </location>
</feature>
<dbReference type="CDD" id="cd00067">
    <property type="entry name" value="GAL4"/>
    <property type="match status" value="1"/>
</dbReference>
<feature type="compositionally biased region" description="Basic residues" evidence="3">
    <location>
        <begin position="800"/>
        <end position="824"/>
    </location>
</feature>
<dbReference type="InterPro" id="IPR050987">
    <property type="entry name" value="AtrR-like"/>
</dbReference>
<organism evidence="6 7">
    <name type="scientific">Dekkera bruxellensis</name>
    <name type="common">Brettanomyces custersii</name>
    <dbReference type="NCBI Taxonomy" id="5007"/>
    <lineage>
        <taxon>Eukaryota</taxon>
        <taxon>Fungi</taxon>
        <taxon>Dikarya</taxon>
        <taxon>Ascomycota</taxon>
        <taxon>Saccharomycotina</taxon>
        <taxon>Pichiomycetes</taxon>
        <taxon>Pichiales</taxon>
        <taxon>Pichiaceae</taxon>
        <taxon>Brettanomyces</taxon>
    </lineage>
</organism>
<feature type="region of interest" description="Disordered" evidence="3">
    <location>
        <begin position="800"/>
        <end position="850"/>
    </location>
</feature>
<dbReference type="Pfam" id="PF04082">
    <property type="entry name" value="Fungal_trans"/>
    <property type="match status" value="1"/>
</dbReference>
<keyword evidence="4" id="KW-1133">Transmembrane helix</keyword>
<evidence type="ECO:0000256" key="1">
    <source>
        <dbReference type="ARBA" id="ARBA00022723"/>
    </source>
</evidence>
<comment type="caution">
    <text evidence="6">The sequence shown here is derived from an EMBL/GenBank/DDBJ whole genome shotgun (WGS) entry which is preliminary data.</text>
</comment>
<feature type="transmembrane region" description="Helical" evidence="4">
    <location>
        <begin position="377"/>
        <end position="394"/>
    </location>
</feature>
<feature type="compositionally biased region" description="Polar residues" evidence="3">
    <location>
        <begin position="826"/>
        <end position="848"/>
    </location>
</feature>
<dbReference type="SMART" id="SM00066">
    <property type="entry name" value="GAL4"/>
    <property type="match status" value="1"/>
</dbReference>
<name>A0A8H6BEL3_DEKBR</name>
<dbReference type="Gene3D" id="4.10.240.10">
    <property type="entry name" value="Zn(2)-C6 fungal-type DNA-binding domain"/>
    <property type="match status" value="1"/>
</dbReference>
<dbReference type="EMBL" id="JABCYN010000030">
    <property type="protein sequence ID" value="KAF6009957.1"/>
    <property type="molecule type" value="Genomic_DNA"/>
</dbReference>
<evidence type="ECO:0000256" key="2">
    <source>
        <dbReference type="ARBA" id="ARBA00023242"/>
    </source>
</evidence>
<dbReference type="PROSITE" id="PS50048">
    <property type="entry name" value="ZN2_CY6_FUNGAL_2"/>
    <property type="match status" value="1"/>
</dbReference>
<dbReference type="SUPFAM" id="SSF57701">
    <property type="entry name" value="Zn2/Cys6 DNA-binding domain"/>
    <property type="match status" value="1"/>
</dbReference>
<feature type="transmembrane region" description="Helical" evidence="4">
    <location>
        <begin position="670"/>
        <end position="691"/>
    </location>
</feature>
<feature type="compositionally biased region" description="Polar residues" evidence="3">
    <location>
        <begin position="980"/>
        <end position="1004"/>
    </location>
</feature>
<evidence type="ECO:0000313" key="7">
    <source>
        <dbReference type="Proteomes" id="UP000568158"/>
    </source>
</evidence>
<accession>A0A8H6BEL3</accession>
<keyword evidence="2" id="KW-0539">Nucleus</keyword>
<evidence type="ECO:0000259" key="5">
    <source>
        <dbReference type="PROSITE" id="PS50048"/>
    </source>
</evidence>
<feature type="region of interest" description="Disordered" evidence="3">
    <location>
        <begin position="1030"/>
        <end position="1052"/>
    </location>
</feature>
<dbReference type="GO" id="GO:0008270">
    <property type="term" value="F:zinc ion binding"/>
    <property type="evidence" value="ECO:0007669"/>
    <property type="project" value="InterPro"/>
</dbReference>
<proteinExistence type="predicted"/>
<feature type="compositionally biased region" description="Polar residues" evidence="3">
    <location>
        <begin position="781"/>
        <end position="790"/>
    </location>
</feature>
<feature type="compositionally biased region" description="Polar residues" evidence="3">
    <location>
        <begin position="952"/>
        <end position="965"/>
    </location>
</feature>
<dbReference type="AlphaFoldDB" id="A0A8H6BEL3"/>
<feature type="region of interest" description="Disordered" evidence="3">
    <location>
        <begin position="771"/>
        <end position="790"/>
    </location>
</feature>
<dbReference type="GO" id="GO:0003677">
    <property type="term" value="F:DNA binding"/>
    <property type="evidence" value="ECO:0007669"/>
    <property type="project" value="InterPro"/>
</dbReference>
<feature type="transmembrane region" description="Helical" evidence="4">
    <location>
        <begin position="610"/>
        <end position="631"/>
    </location>
</feature>
<sequence length="1052" mass="118228">MKEASSGGKSSRLQRKRRIVPMDRRKRALFSCDRCKIRKIKCRRVSNNDLKYDNITPCIQCSKAGVACTTSIPRKKRFYGPVKNVSLHYRCLLALVIGLFPDKDVYNIEELIDLGHSLKIEMPSTDSSSDNQPFRPGIHEVQNASSIKSEPSYPLNEDAIKPLTEDECKDGYLSGNSRHAADRTSASSTSASSSSTDLNKLQIAKDKKVLLASEAAVKQEPPSLPPSIKVKKSAQCDSDRLIMDRFGHTHYIGNFGTASVLNGLCDIIIKRSSSSRHTPTSTQDIRDSTLQTITSENEPVYQYPTHLYNLDTINVDRFPLINLIGRQEADIYVSVFFEKVHPYYFIFNRKRFDQRYELFWKEIKKTSRAKGSMNEPLRLSGAAICCIYMVWILGRRFMQYSSKSEMPKGAVLDLEMTDRFIDIIRLTLSDVVLTPTIDGIRLLFLFSTYLSSIKVRESGYCLMEMAAIQAKGLGLHRKVIVDKFNDGKSDEMKRIMWSLAKNESILCCSLGRASAIPWEEIDVELPKIDDEPDELFKTYYFKSVRLTRIIFFILDYKKKTQKEPLSLGSLEKALTCQRELQSFWDSLPEQWKDYKSLPIRRYKPKLHIQYHYYYITLTLPMFLHIVSVPNYNIKRGDPLLDLLVHGILSSFETAELVTYTDANGFFNGTIYYDVFYCYNAIMVLTLSYILFVGSKHSGGRTSVVDLDYLDSEYGINLEHLLKEINMIRKLILNNLHKIDGTMRRMSDIIETLLDDLGIIQILVKKYDAPKSNAKSIDGKSESSQTSVSASLPGSFRKLKFHLNHEKHRKRRSQSARPSTKKAKKQTPPSTAATFSKSGTAPVSNQLSAGGTKPIRRALKSNLHSNGENNKLIFNNSEVPSSNYQGYVQSLPPDSAQTHTFLGSGMSRGSANSNFANEQASSFRSSPQSMWYGNDNSQITVPSMLSSSRIMPSGMVNTIHSGNREGSASSQQDSSAASRSPPITNTSNGDSPVADSNATTPGGSNINDVLTSMALNTDLMDALFGTDMLTSDNNNRNNGQDHNSSPFMVNKWS</sequence>
<feature type="region of interest" description="Disordered" evidence="3">
    <location>
        <begin position="952"/>
        <end position="1004"/>
    </location>
</feature>
<keyword evidence="4" id="KW-0472">Membrane</keyword>
<dbReference type="Proteomes" id="UP000568158">
    <property type="component" value="Unassembled WGS sequence"/>
</dbReference>
<dbReference type="CDD" id="cd12148">
    <property type="entry name" value="fungal_TF_MHR"/>
    <property type="match status" value="1"/>
</dbReference>
<dbReference type="PANTHER" id="PTHR46910">
    <property type="entry name" value="TRANSCRIPTION FACTOR PDR1"/>
    <property type="match status" value="1"/>
</dbReference>
<dbReference type="Pfam" id="PF00172">
    <property type="entry name" value="Zn_clus"/>
    <property type="match status" value="1"/>
</dbReference>
<gene>
    <name evidence="6" type="ORF">HII12_003503</name>
</gene>
<feature type="domain" description="Zn(2)-C6 fungal-type" evidence="5">
    <location>
        <begin position="31"/>
        <end position="70"/>
    </location>
</feature>
<dbReference type="InterPro" id="IPR001138">
    <property type="entry name" value="Zn2Cys6_DnaBD"/>
</dbReference>
<feature type="compositionally biased region" description="Low complexity" evidence="3">
    <location>
        <begin position="966"/>
        <end position="979"/>
    </location>
</feature>
<dbReference type="PANTHER" id="PTHR46910:SF23">
    <property type="entry name" value="THIAMINE REPRESSIBLE GENES REGULATORY PROTEIN THI1"/>
    <property type="match status" value="1"/>
</dbReference>
<evidence type="ECO:0000313" key="6">
    <source>
        <dbReference type="EMBL" id="KAF6009957.1"/>
    </source>
</evidence>
<dbReference type="InterPro" id="IPR007219">
    <property type="entry name" value="XnlR_reg_dom"/>
</dbReference>
<protein>
    <recommendedName>
        <fullName evidence="5">Zn(2)-C6 fungal-type domain-containing protein</fullName>
    </recommendedName>
</protein>